<feature type="compositionally biased region" description="Basic and acidic residues" evidence="1">
    <location>
        <begin position="16"/>
        <end position="29"/>
    </location>
</feature>
<comment type="caution">
    <text evidence="2">The sequence shown here is derived from an EMBL/GenBank/DDBJ whole genome shotgun (WGS) entry which is preliminary data.</text>
</comment>
<name>A0A8K0J6A9_9HYPO</name>
<evidence type="ECO:0000313" key="2">
    <source>
        <dbReference type="EMBL" id="KAG5926122.1"/>
    </source>
</evidence>
<dbReference type="AlphaFoldDB" id="A0A8K0J6A9"/>
<dbReference type="Proteomes" id="UP000811619">
    <property type="component" value="Unassembled WGS sequence"/>
</dbReference>
<organism evidence="2 3">
    <name type="scientific">Claviceps africana</name>
    <dbReference type="NCBI Taxonomy" id="83212"/>
    <lineage>
        <taxon>Eukaryota</taxon>
        <taxon>Fungi</taxon>
        <taxon>Dikarya</taxon>
        <taxon>Ascomycota</taxon>
        <taxon>Pezizomycotina</taxon>
        <taxon>Sordariomycetes</taxon>
        <taxon>Hypocreomycetidae</taxon>
        <taxon>Hypocreales</taxon>
        <taxon>Clavicipitaceae</taxon>
        <taxon>Claviceps</taxon>
    </lineage>
</organism>
<feature type="non-terminal residue" evidence="2">
    <location>
        <position position="56"/>
    </location>
</feature>
<keyword evidence="3" id="KW-1185">Reference proteome</keyword>
<proteinExistence type="predicted"/>
<protein>
    <submittedName>
        <fullName evidence="2">Uncharacterized protein</fullName>
    </submittedName>
</protein>
<gene>
    <name evidence="2" type="ORF">E4U42_003603</name>
</gene>
<sequence>MQNWCVYHVIKGPRESSRELRGASCDKAETSPSHQGRLAAAAAAALPTSKTPDFSP</sequence>
<reference evidence="2" key="1">
    <citation type="journal article" date="2020" name="bioRxiv">
        <title>Whole genome comparisons of ergot fungi reveals the divergence and evolution of species within the genus Claviceps are the result of varying mechanisms driving genome evolution and host range expansion.</title>
        <authorList>
            <person name="Wyka S.A."/>
            <person name="Mondo S.J."/>
            <person name="Liu M."/>
            <person name="Dettman J."/>
            <person name="Nalam V."/>
            <person name="Broders K.D."/>
        </authorList>
    </citation>
    <scope>NUCLEOTIDE SEQUENCE</scope>
    <source>
        <strain evidence="2">CCC 489</strain>
    </source>
</reference>
<dbReference type="EMBL" id="SRPY01000299">
    <property type="protein sequence ID" value="KAG5926122.1"/>
    <property type="molecule type" value="Genomic_DNA"/>
</dbReference>
<evidence type="ECO:0000313" key="3">
    <source>
        <dbReference type="Proteomes" id="UP000811619"/>
    </source>
</evidence>
<evidence type="ECO:0000256" key="1">
    <source>
        <dbReference type="SAM" id="MobiDB-lite"/>
    </source>
</evidence>
<feature type="region of interest" description="Disordered" evidence="1">
    <location>
        <begin position="16"/>
        <end position="56"/>
    </location>
</feature>
<accession>A0A8K0J6A9</accession>